<comment type="caution">
    <text evidence="3">The sequence shown here is derived from an EMBL/GenBank/DDBJ whole genome shotgun (WGS) entry which is preliminary data.</text>
</comment>
<feature type="domain" description="WRKY19-like zinc finger" evidence="2">
    <location>
        <begin position="109"/>
        <end position="132"/>
    </location>
</feature>
<evidence type="ECO:0000256" key="1">
    <source>
        <dbReference type="SAM" id="MobiDB-lite"/>
    </source>
</evidence>
<evidence type="ECO:0000259" key="2">
    <source>
        <dbReference type="Pfam" id="PF24906"/>
    </source>
</evidence>
<accession>A0A8K1FGM7</accession>
<proteinExistence type="predicted"/>
<dbReference type="EMBL" id="SPLM01000075">
    <property type="protein sequence ID" value="TMW61831.1"/>
    <property type="molecule type" value="Genomic_DNA"/>
</dbReference>
<feature type="compositionally biased region" description="Basic residues" evidence="1">
    <location>
        <begin position="67"/>
        <end position="76"/>
    </location>
</feature>
<feature type="region of interest" description="Disordered" evidence="1">
    <location>
        <begin position="39"/>
        <end position="76"/>
    </location>
</feature>
<evidence type="ECO:0000313" key="3">
    <source>
        <dbReference type="EMBL" id="TMW61831.1"/>
    </source>
</evidence>
<organism evidence="3 4">
    <name type="scientific">Pythium oligandrum</name>
    <name type="common">Mycoparasitic fungus</name>
    <dbReference type="NCBI Taxonomy" id="41045"/>
    <lineage>
        <taxon>Eukaryota</taxon>
        <taxon>Sar</taxon>
        <taxon>Stramenopiles</taxon>
        <taxon>Oomycota</taxon>
        <taxon>Peronosporomycetes</taxon>
        <taxon>Pythiales</taxon>
        <taxon>Pythiaceae</taxon>
        <taxon>Pythium</taxon>
    </lineage>
</organism>
<sequence length="217" mass="23556">MAAVASVQVTAEDQAFHRHSLGFILNDGADGAEEASAAARVSTSETADQQPPQTRTVVVQSEPVPPKRSRKTKKRPLTYEEKRLARKCTVDGCLNYTINKGLCFRHGGGKKCSKEDCSASAKISGLCWKHGGSIQCVVEGCDRRGKSRGLCWAHGGGTKCNAASCTKVAVSNGFCWAHGGGKRCQFESCQRPAYERTYNYCTKHFSRIQSGDEVMEV</sequence>
<dbReference type="PANTHER" id="PTHR31827">
    <property type="entry name" value="EMB|CAB89363.1"/>
    <property type="match status" value="1"/>
</dbReference>
<dbReference type="InterPro" id="IPR056866">
    <property type="entry name" value="Znf_WRKY19"/>
</dbReference>
<dbReference type="Pfam" id="PF24906">
    <property type="entry name" value="Zf_WRKY19"/>
    <property type="match status" value="3"/>
</dbReference>
<feature type="domain" description="WRKY19-like zinc finger" evidence="2">
    <location>
        <begin position="136"/>
        <end position="156"/>
    </location>
</feature>
<keyword evidence="4" id="KW-1185">Reference proteome</keyword>
<name>A0A8K1FGM7_PYTOL</name>
<gene>
    <name evidence="3" type="ORF">Poli38472_010894</name>
</gene>
<evidence type="ECO:0000313" key="4">
    <source>
        <dbReference type="Proteomes" id="UP000794436"/>
    </source>
</evidence>
<feature type="domain" description="WRKY19-like zinc finger" evidence="2">
    <location>
        <begin position="157"/>
        <end position="180"/>
    </location>
</feature>
<dbReference type="PANTHER" id="PTHR31827:SF1">
    <property type="entry name" value="EMB|CAB89363.1"/>
    <property type="match status" value="1"/>
</dbReference>
<protein>
    <recommendedName>
        <fullName evidence="2">WRKY19-like zinc finger domain-containing protein</fullName>
    </recommendedName>
</protein>
<reference evidence="3" key="1">
    <citation type="submission" date="2019-03" db="EMBL/GenBank/DDBJ databases">
        <title>Long read genome sequence of the mycoparasitic Pythium oligandrum ATCC 38472 isolated from sugarbeet rhizosphere.</title>
        <authorList>
            <person name="Gaulin E."/>
        </authorList>
    </citation>
    <scope>NUCLEOTIDE SEQUENCE</scope>
    <source>
        <strain evidence="3">ATCC 38472_TT</strain>
    </source>
</reference>
<dbReference type="OrthoDB" id="76668at2759"/>
<dbReference type="Proteomes" id="UP000794436">
    <property type="component" value="Unassembled WGS sequence"/>
</dbReference>
<dbReference type="AlphaFoldDB" id="A0A8K1FGM7"/>
<feature type="compositionally biased region" description="Low complexity" evidence="1">
    <location>
        <begin position="39"/>
        <end position="60"/>
    </location>
</feature>